<keyword evidence="3" id="KW-0804">Transcription</keyword>
<accession>A0A4R2PT88</accession>
<name>A0A4R2PT88_RHOSA</name>
<dbReference type="InterPro" id="IPR036390">
    <property type="entry name" value="WH_DNA-bd_sf"/>
</dbReference>
<feature type="region of interest" description="Disordered" evidence="4">
    <location>
        <begin position="144"/>
        <end position="220"/>
    </location>
</feature>
<dbReference type="InParanoid" id="A0A4R2PT88"/>
<protein>
    <submittedName>
        <fullName evidence="6">DNA-binding MarR family transcriptional regulator</fullName>
    </submittedName>
</protein>
<dbReference type="Proteomes" id="UP000295399">
    <property type="component" value="Unassembled WGS sequence"/>
</dbReference>
<dbReference type="PROSITE" id="PS50995">
    <property type="entry name" value="HTH_MARR_2"/>
    <property type="match status" value="1"/>
</dbReference>
<evidence type="ECO:0000259" key="5">
    <source>
        <dbReference type="PROSITE" id="PS50995"/>
    </source>
</evidence>
<dbReference type="PRINTS" id="PR00598">
    <property type="entry name" value="HTHMARR"/>
</dbReference>
<comment type="caution">
    <text evidence="6">The sequence shown here is derived from an EMBL/GenBank/DDBJ whole genome shotgun (WGS) entry which is preliminary data.</text>
</comment>
<dbReference type="Gene3D" id="1.10.10.10">
    <property type="entry name" value="Winged helix-like DNA-binding domain superfamily/Winged helix DNA-binding domain"/>
    <property type="match status" value="1"/>
</dbReference>
<dbReference type="PANTHER" id="PTHR42756">
    <property type="entry name" value="TRANSCRIPTIONAL REGULATOR, MARR"/>
    <property type="match status" value="1"/>
</dbReference>
<dbReference type="InterPro" id="IPR000835">
    <property type="entry name" value="HTH_MarR-typ"/>
</dbReference>
<keyword evidence="2 6" id="KW-0238">DNA-binding</keyword>
<dbReference type="SUPFAM" id="SSF46785">
    <property type="entry name" value="Winged helix' DNA-binding domain"/>
    <property type="match status" value="1"/>
</dbReference>
<feature type="domain" description="HTH marR-type" evidence="5">
    <location>
        <begin position="9"/>
        <end position="138"/>
    </location>
</feature>
<dbReference type="GO" id="GO:0003677">
    <property type="term" value="F:DNA binding"/>
    <property type="evidence" value="ECO:0007669"/>
    <property type="project" value="UniProtKB-KW"/>
</dbReference>
<dbReference type="RefSeq" id="WP_200287347.1">
    <property type="nucleotide sequence ID" value="NZ_JACIGF010000001.1"/>
</dbReference>
<dbReference type="Pfam" id="PF12802">
    <property type="entry name" value="MarR_2"/>
    <property type="match status" value="1"/>
</dbReference>
<organism evidence="6 7">
    <name type="scientific">Rhodothalassium salexigens DSM 2132</name>
    <dbReference type="NCBI Taxonomy" id="1188247"/>
    <lineage>
        <taxon>Bacteria</taxon>
        <taxon>Pseudomonadati</taxon>
        <taxon>Pseudomonadota</taxon>
        <taxon>Alphaproteobacteria</taxon>
        <taxon>Rhodothalassiales</taxon>
        <taxon>Rhodothalassiaceae</taxon>
        <taxon>Rhodothalassium</taxon>
    </lineage>
</organism>
<sequence length="220" mass="23172">MEFEKDRSAGYLANHLARLFARHLHARIKPLGLSPGTFPVLLELWREEGLTQRQLVERLDIEQATMANTLSRMERDGLIVRTRDEADARVQRVRLTPRAKALETAALGAAEAVNRTALGDLDEPQRAALIGHMQRMITALQAAPPGISPTGAPETGGPETGAPEATANEAATNQTAAKTMSAAGPEAGAGPEADPEAAKRAAPPPTGDLAIATKPTRGGA</sequence>
<evidence type="ECO:0000313" key="6">
    <source>
        <dbReference type="EMBL" id="TCP38218.1"/>
    </source>
</evidence>
<evidence type="ECO:0000256" key="1">
    <source>
        <dbReference type="ARBA" id="ARBA00023015"/>
    </source>
</evidence>
<keyword evidence="7" id="KW-1185">Reference proteome</keyword>
<keyword evidence="1" id="KW-0805">Transcription regulation</keyword>
<proteinExistence type="predicted"/>
<dbReference type="SMART" id="SM00347">
    <property type="entry name" value="HTH_MARR"/>
    <property type="match status" value="1"/>
</dbReference>
<dbReference type="InterPro" id="IPR011991">
    <property type="entry name" value="ArsR-like_HTH"/>
</dbReference>
<dbReference type="AlphaFoldDB" id="A0A4R2PT88"/>
<evidence type="ECO:0000256" key="3">
    <source>
        <dbReference type="ARBA" id="ARBA00023163"/>
    </source>
</evidence>
<dbReference type="CDD" id="cd00090">
    <property type="entry name" value="HTH_ARSR"/>
    <property type="match status" value="1"/>
</dbReference>
<evidence type="ECO:0000256" key="4">
    <source>
        <dbReference type="SAM" id="MobiDB-lite"/>
    </source>
</evidence>
<gene>
    <name evidence="6" type="ORF">EV659_101116</name>
</gene>
<reference evidence="6 7" key="1">
    <citation type="submission" date="2019-03" db="EMBL/GenBank/DDBJ databases">
        <title>Genomic Encyclopedia of Type Strains, Phase IV (KMG-IV): sequencing the most valuable type-strain genomes for metagenomic binning, comparative biology and taxonomic classification.</title>
        <authorList>
            <person name="Goeker M."/>
        </authorList>
    </citation>
    <scope>NUCLEOTIDE SEQUENCE [LARGE SCALE GENOMIC DNA]</scope>
    <source>
        <strain evidence="6 7">DSM 2132</strain>
    </source>
</reference>
<evidence type="ECO:0000256" key="2">
    <source>
        <dbReference type="ARBA" id="ARBA00023125"/>
    </source>
</evidence>
<evidence type="ECO:0000313" key="7">
    <source>
        <dbReference type="Proteomes" id="UP000295399"/>
    </source>
</evidence>
<dbReference type="GO" id="GO:0003700">
    <property type="term" value="F:DNA-binding transcription factor activity"/>
    <property type="evidence" value="ECO:0007669"/>
    <property type="project" value="InterPro"/>
</dbReference>
<feature type="compositionally biased region" description="Low complexity" evidence="4">
    <location>
        <begin position="149"/>
        <end position="192"/>
    </location>
</feature>
<dbReference type="InterPro" id="IPR036388">
    <property type="entry name" value="WH-like_DNA-bd_sf"/>
</dbReference>
<dbReference type="PANTHER" id="PTHR42756:SF1">
    <property type="entry name" value="TRANSCRIPTIONAL REPRESSOR OF EMRAB OPERON"/>
    <property type="match status" value="1"/>
</dbReference>
<dbReference type="EMBL" id="SLXO01000001">
    <property type="protein sequence ID" value="TCP38218.1"/>
    <property type="molecule type" value="Genomic_DNA"/>
</dbReference>